<evidence type="ECO:0000256" key="1">
    <source>
        <dbReference type="SAM" id="Phobius"/>
    </source>
</evidence>
<dbReference type="AlphaFoldDB" id="A0A3G0WS70"/>
<reference evidence="2" key="1">
    <citation type="submission" date="2011-11" db="EMBL/GenBank/DDBJ databases">
        <title>The complete mitochondrial genome of Cichlidogyrus sclerosus (Platyhelminthes: Monogenea).</title>
        <authorList>
            <person name="Zhang J."/>
            <person name="Wu X."/>
            <person name="Xie M."/>
            <person name="Li A."/>
        </authorList>
    </citation>
    <scope>NUCLEOTIDE SEQUENCE</scope>
</reference>
<feature type="transmembrane region" description="Helical" evidence="1">
    <location>
        <begin position="30"/>
        <end position="52"/>
    </location>
</feature>
<keyword evidence="2" id="KW-0496">Mitochondrion</keyword>
<keyword evidence="1" id="KW-0812">Transmembrane</keyword>
<keyword evidence="1" id="KW-1133">Transmembrane helix</keyword>
<evidence type="ECO:0000313" key="2">
    <source>
        <dbReference type="EMBL" id="AFD18195.1"/>
    </source>
</evidence>
<dbReference type="EMBL" id="JQ038226">
    <property type="protein sequence ID" value="AFD18195.1"/>
    <property type="molecule type" value="Genomic_DNA"/>
</dbReference>
<geneLocation type="mitochondrion" evidence="2"/>
<protein>
    <submittedName>
        <fullName evidence="2">NADH dehydrogenase subunit 4L</fullName>
    </submittedName>
</protein>
<dbReference type="InterPro" id="IPR009356">
    <property type="entry name" value="NAD_DH_su4L"/>
</dbReference>
<sequence>MSFITVVIFIELLNVLVLLVSFWGGSLIGWFMYFLSFIVVATMEVVISLVSLTRVWSLGTFVY</sequence>
<organism evidence="2">
    <name type="scientific">Cichlidogyrus sclerosus</name>
    <dbReference type="NCBI Taxonomy" id="341068"/>
    <lineage>
        <taxon>Eukaryota</taxon>
        <taxon>Metazoa</taxon>
        <taxon>Spiralia</taxon>
        <taxon>Lophotrochozoa</taxon>
        <taxon>Platyhelminthes</taxon>
        <taxon>Monogenea</taxon>
        <taxon>Monopisthocotylea</taxon>
        <taxon>Dactylogyridea</taxon>
        <taxon>Ancyrocephalidae</taxon>
        <taxon>Cichlidogyrus</taxon>
    </lineage>
</organism>
<proteinExistence type="predicted"/>
<feature type="transmembrane region" description="Helical" evidence="1">
    <location>
        <begin position="7"/>
        <end position="24"/>
    </location>
</feature>
<accession>A0A3G0WS70</accession>
<keyword evidence="1" id="KW-0472">Membrane</keyword>
<name>A0A3G0WS70_9PLAT</name>
<dbReference type="Pfam" id="PF06235">
    <property type="entry name" value="NAD4L"/>
    <property type="match status" value="1"/>
</dbReference>
<gene>
    <name evidence="2" type="primary">nad4L</name>
</gene>